<feature type="region of interest" description="Disordered" evidence="1">
    <location>
        <begin position="244"/>
        <end position="312"/>
    </location>
</feature>
<evidence type="ECO:0000313" key="3">
    <source>
        <dbReference type="RefSeq" id="XP_070139431.1"/>
    </source>
</evidence>
<protein>
    <submittedName>
        <fullName evidence="3">Uncharacterized protein</fullName>
    </submittedName>
</protein>
<dbReference type="RefSeq" id="XP_070139431.1">
    <property type="nucleotide sequence ID" value="XM_070283330.1"/>
</dbReference>
<organism evidence="2 3">
    <name type="scientific">Drosophila kikkawai</name>
    <name type="common">Fruit fly</name>
    <dbReference type="NCBI Taxonomy" id="30033"/>
    <lineage>
        <taxon>Eukaryota</taxon>
        <taxon>Metazoa</taxon>
        <taxon>Ecdysozoa</taxon>
        <taxon>Arthropoda</taxon>
        <taxon>Hexapoda</taxon>
        <taxon>Insecta</taxon>
        <taxon>Pterygota</taxon>
        <taxon>Neoptera</taxon>
        <taxon>Endopterygota</taxon>
        <taxon>Diptera</taxon>
        <taxon>Brachycera</taxon>
        <taxon>Muscomorpha</taxon>
        <taxon>Ephydroidea</taxon>
        <taxon>Drosophilidae</taxon>
        <taxon>Drosophila</taxon>
        <taxon>Sophophora</taxon>
    </lineage>
</organism>
<sequence>MKIINASKVNKLNSQITCTSYYDFLTQKRQCLKALNCDPPRKTEIGDQFGSAMESAKYYEVDDKAAEWYLGTRASSVKKCSSTSQVPIRQRNLMATSHSVPGQRVSPEFLGLLQQHHARMGEHLLHNCRRPRINSSYYKYNAKGKRRHMRPGIDTAAPLEFPYHMEKDGLEYRKRLLRGQEIVIGPPAPLRSEEKPNSHGRYPFSPRTKRNKKRHAMKKCNQNNNINAKALKFLKVDNLEFPSTTEEDRDCSCNTYQKKRSPKDLNNNDNLQESMETKTDNHRLHTCNPSVLKPPHTSSPSVPKPPHLNETSQLINSTDQSTMCTCPSGKEAIPTIPTDKPKKNLLIKYVNTAFFKAMQGWRGAFPRNDSSRHSRYSQTPSDGNNKMEKFPTCRKIALESSGCKKHSVEGILSKRPCSKEPAFNSDFCQKKKVRIAISKCSTSVPDQKGSRLAKRDDNIPKIRGHCPDNSVKPLPCKVSPCTRSVAQPSCDHHLETNQSRKRSHG</sequence>
<feature type="region of interest" description="Disordered" evidence="1">
    <location>
        <begin position="366"/>
        <end position="388"/>
    </location>
</feature>
<feature type="compositionally biased region" description="Polar residues" evidence="1">
    <location>
        <begin position="264"/>
        <end position="274"/>
    </location>
</feature>
<evidence type="ECO:0000256" key="1">
    <source>
        <dbReference type="SAM" id="MobiDB-lite"/>
    </source>
</evidence>
<dbReference type="GeneID" id="121502351"/>
<reference evidence="2" key="1">
    <citation type="submission" date="2025-05" db="UniProtKB">
        <authorList>
            <consortium name="RefSeq"/>
        </authorList>
    </citation>
    <scope>NUCLEOTIDE SEQUENCE [LARGE SCALE GENOMIC DNA]</scope>
    <source>
        <strain evidence="2">14028-0561.14</strain>
    </source>
</reference>
<gene>
    <name evidence="3" type="primary">LOC121502351</name>
</gene>
<proteinExistence type="predicted"/>
<keyword evidence="2" id="KW-1185">Reference proteome</keyword>
<feature type="compositionally biased region" description="Basic residues" evidence="1">
    <location>
        <begin position="207"/>
        <end position="218"/>
    </location>
</feature>
<evidence type="ECO:0000313" key="2">
    <source>
        <dbReference type="Proteomes" id="UP001652661"/>
    </source>
</evidence>
<dbReference type="Proteomes" id="UP001652661">
    <property type="component" value="Chromosome 2L"/>
</dbReference>
<reference evidence="3" key="2">
    <citation type="submission" date="2025-08" db="UniProtKB">
        <authorList>
            <consortium name="RefSeq"/>
        </authorList>
    </citation>
    <scope>IDENTIFICATION</scope>
    <source>
        <strain evidence="3">14028-0561.14</strain>
        <tissue evidence="3">Whole fly</tissue>
    </source>
</reference>
<feature type="region of interest" description="Disordered" evidence="1">
    <location>
        <begin position="186"/>
        <end position="224"/>
    </location>
</feature>
<name>A0ABM4G9M8_DROKI</name>
<accession>A0ABM4G9M8</accession>